<reference evidence="2" key="1">
    <citation type="journal article" date="2012" name="PLoS ONE">
        <title>Gene sets for utilization of primary and secondary nutrition supplies in the distal gut of endangered iberian lynx.</title>
        <authorList>
            <person name="Alcaide M."/>
            <person name="Messina E."/>
            <person name="Richter M."/>
            <person name="Bargiela R."/>
            <person name="Peplies J."/>
            <person name="Huws S.A."/>
            <person name="Newbold C.J."/>
            <person name="Golyshin P.N."/>
            <person name="Simon M.A."/>
            <person name="Lopez G."/>
            <person name="Yakimov M.M."/>
            <person name="Ferrer M."/>
        </authorList>
    </citation>
    <scope>NUCLEOTIDE SEQUENCE</scope>
</reference>
<feature type="non-terminal residue" evidence="2">
    <location>
        <position position="1"/>
    </location>
</feature>
<dbReference type="PANTHER" id="PTHR46795">
    <property type="entry name" value="ABC TRANSPORTER PERMEASE-RELATED-RELATED"/>
    <property type="match status" value="1"/>
</dbReference>
<organism evidence="2">
    <name type="scientific">gut metagenome</name>
    <dbReference type="NCBI Taxonomy" id="749906"/>
    <lineage>
        <taxon>unclassified sequences</taxon>
        <taxon>metagenomes</taxon>
        <taxon>organismal metagenomes</taxon>
    </lineage>
</organism>
<accession>J9FZF9</accession>
<comment type="caution">
    <text evidence="2">The sequence shown here is derived from an EMBL/GenBank/DDBJ whole genome shotgun (WGS) entry which is preliminary data.</text>
</comment>
<dbReference type="InterPro" id="IPR052536">
    <property type="entry name" value="ABC-4_Integral_Memb_Prot"/>
</dbReference>
<name>J9FZF9_9ZZZZ</name>
<dbReference type="PANTHER" id="PTHR46795:SF3">
    <property type="entry name" value="ABC TRANSPORTER PERMEASE"/>
    <property type="match status" value="1"/>
</dbReference>
<evidence type="ECO:0000313" key="2">
    <source>
        <dbReference type="EMBL" id="EJW92724.1"/>
    </source>
</evidence>
<keyword evidence="1" id="KW-1133">Transmembrane helix</keyword>
<evidence type="ECO:0000256" key="1">
    <source>
        <dbReference type="SAM" id="Phobius"/>
    </source>
</evidence>
<feature type="transmembrane region" description="Helical" evidence="1">
    <location>
        <begin position="109"/>
        <end position="133"/>
    </location>
</feature>
<gene>
    <name evidence="2" type="ORF">EVA_19169</name>
</gene>
<keyword evidence="1" id="KW-0472">Membrane</keyword>
<sequence>FTLDPQFYPDELKLLNQQGLHVMPLETTKKITWIGVSTPHLTIVVNTDTLPYAEVFFSFDLVDRQTKRAPIEDEDTYNLIADIFDVIAQNQSFYVFGRDEFAKSIQYTFSMLLITGLYMTIIFLLAVILILYFKQISQGQEDRRRFKIMKQVGLEPSELRQIINSQVRIMFFSPLITAL</sequence>
<dbReference type="AlphaFoldDB" id="J9FZF9"/>
<proteinExistence type="predicted"/>
<feature type="non-terminal residue" evidence="2">
    <location>
        <position position="179"/>
    </location>
</feature>
<dbReference type="EMBL" id="AMCI01007384">
    <property type="protein sequence ID" value="EJW92724.1"/>
    <property type="molecule type" value="Genomic_DNA"/>
</dbReference>
<protein>
    <submittedName>
        <fullName evidence="2">ABC-type antimicrobial peptide transport system, permease component</fullName>
    </submittedName>
</protein>
<keyword evidence="1" id="KW-0812">Transmembrane</keyword>